<protein>
    <submittedName>
        <fullName evidence="1">Uncharacterized protein</fullName>
    </submittedName>
</protein>
<gene>
    <name evidence="1" type="ORF">IIF7_19489</name>
</gene>
<dbReference type="OrthoDB" id="9926512at2"/>
<proteinExistence type="predicted"/>
<evidence type="ECO:0000313" key="2">
    <source>
        <dbReference type="Proteomes" id="UP000192746"/>
    </source>
</evidence>
<keyword evidence="2" id="KW-1185">Reference proteome</keyword>
<evidence type="ECO:0000313" key="1">
    <source>
        <dbReference type="EMBL" id="ORL43714.1"/>
    </source>
</evidence>
<sequence length="88" mass="10394">MITPELKEVYITEIGSDYGNKILNFAKKKRFKKERGGGFYTSTTFFRDIMNGYRENLRAERFIHKVYEHYKKENELHAKKVASVLAAQ</sequence>
<dbReference type="RefSeq" id="WP_084843360.1">
    <property type="nucleotide sequence ID" value="NZ_ARYN01000027.1"/>
</dbReference>
<comment type="caution">
    <text evidence="1">The sequence shown here is derived from an EMBL/GenBank/DDBJ whole genome shotgun (WGS) entry which is preliminary data.</text>
</comment>
<dbReference type="STRING" id="1185767.IIF7_19489"/>
<dbReference type="AlphaFoldDB" id="A0A1Y1SZ86"/>
<accession>A0A1Y1SZ86</accession>
<dbReference type="EMBL" id="ARYN01000027">
    <property type="protein sequence ID" value="ORL43714.1"/>
    <property type="molecule type" value="Genomic_DNA"/>
</dbReference>
<dbReference type="Proteomes" id="UP000192746">
    <property type="component" value="Unassembled WGS sequence"/>
</dbReference>
<reference evidence="1 2" key="1">
    <citation type="submission" date="2013-04" db="EMBL/GenBank/DDBJ databases">
        <title>Zunongwangia sp. 22II14-10F7 Genome Sequencing.</title>
        <authorList>
            <person name="Lai Q."/>
            <person name="Shao Z."/>
        </authorList>
    </citation>
    <scope>NUCLEOTIDE SEQUENCE [LARGE SCALE GENOMIC DNA]</scope>
    <source>
        <strain evidence="1 2">22II14-10F7</strain>
    </source>
</reference>
<organism evidence="1 2">
    <name type="scientific">Zunongwangia atlantica 22II14-10F7</name>
    <dbReference type="NCBI Taxonomy" id="1185767"/>
    <lineage>
        <taxon>Bacteria</taxon>
        <taxon>Pseudomonadati</taxon>
        <taxon>Bacteroidota</taxon>
        <taxon>Flavobacteriia</taxon>
        <taxon>Flavobacteriales</taxon>
        <taxon>Flavobacteriaceae</taxon>
        <taxon>Zunongwangia</taxon>
    </lineage>
</organism>
<name>A0A1Y1SZ86_9FLAO</name>